<name>A0A0F8ZVD9_9ZZZZ</name>
<comment type="caution">
    <text evidence="1">The sequence shown here is derived from an EMBL/GenBank/DDBJ whole genome shotgun (WGS) entry which is preliminary data.</text>
</comment>
<sequence length="91" mass="9644">MQQSIFQTITLVADGIGRIVVPADPSWRRVLIGNVIGIIFIAASFSEDVLTDAIPVVGGETFVLPPTQMLYATVLKAGAISTISIHVSHVV</sequence>
<proteinExistence type="predicted"/>
<accession>A0A0F8ZVD9</accession>
<dbReference type="AlphaFoldDB" id="A0A0F8ZVD9"/>
<evidence type="ECO:0000313" key="1">
    <source>
        <dbReference type="EMBL" id="KKK89870.1"/>
    </source>
</evidence>
<organism evidence="1">
    <name type="scientific">marine sediment metagenome</name>
    <dbReference type="NCBI Taxonomy" id="412755"/>
    <lineage>
        <taxon>unclassified sequences</taxon>
        <taxon>metagenomes</taxon>
        <taxon>ecological metagenomes</taxon>
    </lineage>
</organism>
<reference evidence="1" key="1">
    <citation type="journal article" date="2015" name="Nature">
        <title>Complex archaea that bridge the gap between prokaryotes and eukaryotes.</title>
        <authorList>
            <person name="Spang A."/>
            <person name="Saw J.H."/>
            <person name="Jorgensen S.L."/>
            <person name="Zaremba-Niedzwiedzka K."/>
            <person name="Martijn J."/>
            <person name="Lind A.E."/>
            <person name="van Eijk R."/>
            <person name="Schleper C."/>
            <person name="Guy L."/>
            <person name="Ettema T.J."/>
        </authorList>
    </citation>
    <scope>NUCLEOTIDE SEQUENCE</scope>
</reference>
<gene>
    <name evidence="1" type="ORF">LCGC14_2728790</name>
</gene>
<protein>
    <submittedName>
        <fullName evidence="1">Uncharacterized protein</fullName>
    </submittedName>
</protein>
<dbReference type="EMBL" id="LAZR01049341">
    <property type="protein sequence ID" value="KKK89870.1"/>
    <property type="molecule type" value="Genomic_DNA"/>
</dbReference>